<evidence type="ECO:0000259" key="13">
    <source>
        <dbReference type="PROSITE" id="PS52020"/>
    </source>
</evidence>
<keyword evidence="3" id="KW-0808">Transferase</keyword>
<dbReference type="Pfam" id="PF00799">
    <property type="entry name" value="Gemini_AL1"/>
    <property type="match status" value="1"/>
</dbReference>
<keyword evidence="10" id="KW-0378">Hydrolase</keyword>
<keyword evidence="8" id="KW-0547">Nucleotide-binding</keyword>
<keyword evidence="7" id="KW-0479">Metal-binding</keyword>
<evidence type="ECO:0000256" key="12">
    <source>
        <dbReference type="ARBA" id="ARBA00023125"/>
    </source>
</evidence>
<evidence type="ECO:0000256" key="9">
    <source>
        <dbReference type="ARBA" id="ARBA00022759"/>
    </source>
</evidence>
<protein>
    <submittedName>
        <fullName evidence="14">Replication-associated protein</fullName>
    </submittedName>
</protein>
<reference evidence="14" key="1">
    <citation type="submission" date="2020-10" db="EMBL/GenBank/DDBJ databases">
        <title>CRESS DNA virus dark matter in the feces of wild birds.</title>
        <authorList>
            <person name="Yang S."/>
            <person name="Zhang W."/>
        </authorList>
    </citation>
    <scope>NUCLEOTIDE SEQUENCE</scope>
    <source>
        <strain evidence="14">Bfb98gen4</strain>
    </source>
</reference>
<keyword evidence="6" id="KW-0540">Nuclease</keyword>
<keyword evidence="11" id="KW-0190">Covalent protein-DNA linkage</keyword>
<evidence type="ECO:0000256" key="6">
    <source>
        <dbReference type="ARBA" id="ARBA00022722"/>
    </source>
</evidence>
<dbReference type="GO" id="GO:0016787">
    <property type="term" value="F:hydrolase activity"/>
    <property type="evidence" value="ECO:0007669"/>
    <property type="project" value="UniProtKB-KW"/>
</dbReference>
<keyword evidence="2" id="KW-1048">Host nucleus</keyword>
<feature type="domain" description="CRESS-DNA virus Rep endonuclease" evidence="13">
    <location>
        <begin position="5"/>
        <end position="112"/>
    </location>
</feature>
<evidence type="ECO:0000256" key="5">
    <source>
        <dbReference type="ARBA" id="ARBA00022705"/>
    </source>
</evidence>
<dbReference type="GO" id="GO:0003677">
    <property type="term" value="F:DNA binding"/>
    <property type="evidence" value="ECO:0007669"/>
    <property type="project" value="UniProtKB-KW"/>
</dbReference>
<name>A0A8A4XCC3_9VIRU</name>
<dbReference type="GO" id="GO:0042025">
    <property type="term" value="C:host cell nucleus"/>
    <property type="evidence" value="ECO:0007669"/>
    <property type="project" value="UniProtKB-SubCell"/>
</dbReference>
<dbReference type="GO" id="GO:0046872">
    <property type="term" value="F:metal ion binding"/>
    <property type="evidence" value="ECO:0007669"/>
    <property type="project" value="UniProtKB-KW"/>
</dbReference>
<evidence type="ECO:0000256" key="3">
    <source>
        <dbReference type="ARBA" id="ARBA00022679"/>
    </source>
</evidence>
<organism evidence="14">
    <name type="scientific">Emberiza spodocephala Genomoviridae sp</name>
    <dbReference type="NCBI Taxonomy" id="2814950"/>
    <lineage>
        <taxon>Viruses</taxon>
        <taxon>Monodnaviria</taxon>
        <taxon>Shotokuvirae</taxon>
        <taxon>Cressdnaviricota</taxon>
        <taxon>Repensiviricetes</taxon>
        <taxon>Geplafuvirales</taxon>
        <taxon>Genomoviridae</taxon>
    </lineage>
</organism>
<sequence length="216" mass="23986">MSSFKFQARYVLLTYAQCGDLDPWVVSNHLSSLGAECIIGREDHSDGGIHLHAFVDFGRRFSTRDVTKFDVGGRHPNIEPSKGRPWAGYDYAIKDGDVVAGGLERPAESGGSKLPANAERWAQIVAAETRDEFWRLLAELDPGAMVRSFTQCRAYAEHRYRTVREAYSTPPGIVVEGERLAELGQWVESNLGGYSGGDTPPLRYGLPRSSSYRPIY</sequence>
<evidence type="ECO:0000256" key="4">
    <source>
        <dbReference type="ARBA" id="ARBA00022695"/>
    </source>
</evidence>
<accession>A0A8A4XCC3</accession>
<evidence type="ECO:0000256" key="11">
    <source>
        <dbReference type="ARBA" id="ARBA00023124"/>
    </source>
</evidence>
<evidence type="ECO:0000256" key="2">
    <source>
        <dbReference type="ARBA" id="ARBA00022562"/>
    </source>
</evidence>
<proteinExistence type="predicted"/>
<dbReference type="GO" id="GO:0006260">
    <property type="term" value="P:DNA replication"/>
    <property type="evidence" value="ECO:0007669"/>
    <property type="project" value="UniProtKB-KW"/>
</dbReference>
<evidence type="ECO:0000256" key="10">
    <source>
        <dbReference type="ARBA" id="ARBA00022801"/>
    </source>
</evidence>
<dbReference type="GO" id="GO:0016779">
    <property type="term" value="F:nucleotidyltransferase activity"/>
    <property type="evidence" value="ECO:0007669"/>
    <property type="project" value="UniProtKB-KW"/>
</dbReference>
<keyword evidence="4" id="KW-0548">Nucleotidyltransferase</keyword>
<dbReference type="PROSITE" id="PS52020">
    <property type="entry name" value="CRESS_DNA_REP"/>
    <property type="match status" value="1"/>
</dbReference>
<comment type="subcellular location">
    <subcellularLocation>
        <location evidence="1">Host nucleus</location>
    </subcellularLocation>
</comment>
<keyword evidence="12" id="KW-0238">DNA-binding</keyword>
<evidence type="ECO:0000256" key="1">
    <source>
        <dbReference type="ARBA" id="ARBA00004147"/>
    </source>
</evidence>
<evidence type="ECO:0000313" key="14">
    <source>
        <dbReference type="EMBL" id="QTE03605.1"/>
    </source>
</evidence>
<dbReference type="GO" id="GO:0004519">
    <property type="term" value="F:endonuclease activity"/>
    <property type="evidence" value="ECO:0007669"/>
    <property type="project" value="UniProtKB-KW"/>
</dbReference>
<keyword evidence="5" id="KW-0235">DNA replication</keyword>
<dbReference type="SUPFAM" id="SSF55464">
    <property type="entry name" value="Origin of replication-binding domain, RBD-like"/>
    <property type="match status" value="1"/>
</dbReference>
<evidence type="ECO:0000256" key="7">
    <source>
        <dbReference type="ARBA" id="ARBA00022723"/>
    </source>
</evidence>
<dbReference type="InterPro" id="IPR049912">
    <property type="entry name" value="CRESS_DNA_REP"/>
</dbReference>
<keyword evidence="9" id="KW-0255">Endonuclease</keyword>
<dbReference type="GO" id="GO:0000166">
    <property type="term" value="F:nucleotide binding"/>
    <property type="evidence" value="ECO:0007669"/>
    <property type="project" value="UniProtKB-KW"/>
</dbReference>
<dbReference type="Gene3D" id="3.40.1310.20">
    <property type="match status" value="1"/>
</dbReference>
<dbReference type="EMBL" id="MW182919">
    <property type="protein sequence ID" value="QTE03605.1"/>
    <property type="molecule type" value="Genomic_DNA"/>
</dbReference>
<evidence type="ECO:0000256" key="8">
    <source>
        <dbReference type="ARBA" id="ARBA00022741"/>
    </source>
</evidence>